<dbReference type="PANTHER" id="PTHR11361">
    <property type="entry name" value="DNA MISMATCH REPAIR PROTEIN MUTS FAMILY MEMBER"/>
    <property type="match status" value="1"/>
</dbReference>
<sequence length="889" mass="99746">MSASPKITPMLQQYLEIKEQYPGTILFYRMGDFYEMFFEDAVVAAKVLGITLTSRSHKDEANKIPMCGVPFHAVSGYLGKMVKAGYRVAICEQVEDPKEAKGIVRREVIRVVTPGVTTDDQLLDEKADCYVCALVVQKKSTKEHLAGLALLDISTGRFQICEVSFSPKDPGALVDVFSRLRPAELLIPQAELDTLAPLTHLLSQQMGQLCLTARPDFHFETVTAIATLTEHFRTANLAGFGCDAYTAAIDAAGALLLYLRETQKSELAHVKRIMPLHQSGYLIIDDASRRNLELTETLVGGQRQGSLLATLDRTATPMGARLLRRWLLFPLQDRKEILRRLDGVEELIEQPAVRNTLRSLLDSIYDLERLSSRLVLGHGNARDLSAIKTSLAQLPDLHHQLNGCTSSLLRAIAERFDILDDLHRLIDSAIRDDAPITLREGNLIREDYNAELDHLLRLLRDGKQMILDLEHAERQRSGIAKLKVGYNKVFGYYFEISRSQTQELPEYFIRKQTLVNAERFITPELKELENAIVTAHDRRLELEYALFLDIREHLVQNDHRLLQVAAQLAELDVLACFAEVATRYRYCRPQINTNRTITISEGRHPVIERSMDPGRFVPNDVHLDQERHELLIITGPNMAGKSTVLRQTALIVLMAHIGCFVPAESADLCIVDRIFTRVGAMDDLRRGQSTFMVEMNETANILNNATEDSLVILDEIGRGTSTYDGLAIAWAVAEELAHKNGLGIKTLFATHYHELTDLAATSDKIQNYSIAVKEWNDSIIFLHKLVKGATNRSYGIQVAALAGVPEHVITRAYTILKNIEQGEFTLQGQPKIAAGKSGKKQNPMQLPLFSPATHPLTDLLRTINPDLLTPKQALDFIYQAVELMKKNEE</sequence>
<evidence type="ECO:0000256" key="5">
    <source>
        <dbReference type="ARBA" id="ARBA00022840"/>
    </source>
</evidence>
<dbReference type="InterPro" id="IPR036187">
    <property type="entry name" value="DNA_mismatch_repair_MutS_sf"/>
</dbReference>
<dbReference type="SMART" id="SM00533">
    <property type="entry name" value="MUTSd"/>
    <property type="match status" value="1"/>
</dbReference>
<dbReference type="Gene3D" id="1.10.1420.10">
    <property type="match status" value="2"/>
</dbReference>
<evidence type="ECO:0000256" key="2">
    <source>
        <dbReference type="ARBA" id="ARBA00021982"/>
    </source>
</evidence>
<proteinExistence type="inferred from homology"/>
<dbReference type="PIRSF" id="PIRSF037677">
    <property type="entry name" value="DNA_mis_repair_Msh6"/>
    <property type="match status" value="1"/>
</dbReference>
<reference evidence="12 13" key="1">
    <citation type="journal article" date="2011" name="Stand. Genomic Sci.">
        <title>Complete genome sequence of Desulfobulbus propionicus type strain (1pr3).</title>
        <authorList>
            <person name="Pagani I."/>
            <person name="Lapidus A."/>
            <person name="Nolan M."/>
            <person name="Lucas S."/>
            <person name="Hammon N."/>
            <person name="Deshpande S."/>
            <person name="Cheng J.F."/>
            <person name="Chertkov O."/>
            <person name="Davenport K."/>
            <person name="Tapia R."/>
            <person name="Han C."/>
            <person name="Goodwin L."/>
            <person name="Pitluck S."/>
            <person name="Liolios K."/>
            <person name="Mavromatis K."/>
            <person name="Ivanova N."/>
            <person name="Mikhailova N."/>
            <person name="Pati A."/>
            <person name="Chen A."/>
            <person name="Palaniappan K."/>
            <person name="Land M."/>
            <person name="Hauser L."/>
            <person name="Chang Y.J."/>
            <person name="Jeffries C.D."/>
            <person name="Detter J.C."/>
            <person name="Brambilla E."/>
            <person name="Kannan K.P."/>
            <person name="Djao O.D."/>
            <person name="Rohde M."/>
            <person name="Pukall R."/>
            <person name="Spring S."/>
            <person name="Goker M."/>
            <person name="Sikorski J."/>
            <person name="Woyke T."/>
            <person name="Bristow J."/>
            <person name="Eisen J.A."/>
            <person name="Markowitz V."/>
            <person name="Hugenholtz P."/>
            <person name="Kyrpides N.C."/>
            <person name="Klenk H.P."/>
        </authorList>
    </citation>
    <scope>NUCLEOTIDE SEQUENCE [LARGE SCALE GENOMIC DNA]</scope>
    <source>
        <strain evidence="13">ATCC 33891 / DSM 2032 / 1pr3</strain>
    </source>
</reference>
<comment type="similarity">
    <text evidence="1 9 10">Belongs to the DNA mismatch repair MutS family.</text>
</comment>
<keyword evidence="5 9" id="KW-0067">ATP-binding</keyword>
<comment type="function">
    <text evidence="8 9">This protein is involved in the repair of mismatches in DNA. It is possible that it carries out the mismatch recognition step. This protein has a weak ATPase activity.</text>
</comment>
<dbReference type="GO" id="GO:0005524">
    <property type="term" value="F:ATP binding"/>
    <property type="evidence" value="ECO:0007669"/>
    <property type="project" value="UniProtKB-UniRule"/>
</dbReference>
<evidence type="ECO:0000313" key="12">
    <source>
        <dbReference type="EMBL" id="ADW18785.1"/>
    </source>
</evidence>
<evidence type="ECO:0000256" key="3">
    <source>
        <dbReference type="ARBA" id="ARBA00022741"/>
    </source>
</evidence>
<dbReference type="Gene3D" id="3.40.50.300">
    <property type="entry name" value="P-loop containing nucleotide triphosphate hydrolases"/>
    <property type="match status" value="1"/>
</dbReference>
<dbReference type="FunFam" id="3.40.1170.10:FF:000001">
    <property type="entry name" value="DNA mismatch repair protein MutS"/>
    <property type="match status" value="1"/>
</dbReference>
<dbReference type="InterPro" id="IPR045076">
    <property type="entry name" value="MutS"/>
</dbReference>
<evidence type="ECO:0000313" key="13">
    <source>
        <dbReference type="Proteomes" id="UP000006365"/>
    </source>
</evidence>
<gene>
    <name evidence="9" type="primary">mutS</name>
    <name evidence="12" type="ordered locus">Despr_2649</name>
</gene>
<dbReference type="PANTHER" id="PTHR11361:SF34">
    <property type="entry name" value="DNA MISMATCH REPAIR PROTEIN MSH1, MITOCHONDRIAL"/>
    <property type="match status" value="1"/>
</dbReference>
<dbReference type="InterPro" id="IPR027417">
    <property type="entry name" value="P-loop_NTPase"/>
</dbReference>
<dbReference type="Gene3D" id="3.30.420.110">
    <property type="entry name" value="MutS, connector domain"/>
    <property type="match status" value="1"/>
</dbReference>
<dbReference type="EMBL" id="CP002364">
    <property type="protein sequence ID" value="ADW18785.1"/>
    <property type="molecule type" value="Genomic_DNA"/>
</dbReference>
<evidence type="ECO:0000256" key="10">
    <source>
        <dbReference type="RuleBase" id="RU003756"/>
    </source>
</evidence>
<dbReference type="Pfam" id="PF00488">
    <property type="entry name" value="MutS_V"/>
    <property type="match status" value="1"/>
</dbReference>
<dbReference type="SUPFAM" id="SSF48334">
    <property type="entry name" value="DNA repair protein MutS, domain III"/>
    <property type="match status" value="1"/>
</dbReference>
<dbReference type="Gene3D" id="3.40.1170.10">
    <property type="entry name" value="DNA repair protein MutS, domain I"/>
    <property type="match status" value="1"/>
</dbReference>
<dbReference type="InterPro" id="IPR007695">
    <property type="entry name" value="DNA_mismatch_repair_MutS-lik_N"/>
</dbReference>
<dbReference type="InterPro" id="IPR000432">
    <property type="entry name" value="DNA_mismatch_repair_MutS_C"/>
</dbReference>
<dbReference type="HAMAP" id="MF_00096">
    <property type="entry name" value="MutS"/>
    <property type="match status" value="1"/>
</dbReference>
<dbReference type="Gene3D" id="6.10.140.430">
    <property type="match status" value="1"/>
</dbReference>
<keyword evidence="4 9" id="KW-0227">DNA damage</keyword>
<dbReference type="GO" id="GO:0140664">
    <property type="term" value="F:ATP-dependent DNA damage sensor activity"/>
    <property type="evidence" value="ECO:0007669"/>
    <property type="project" value="InterPro"/>
</dbReference>
<dbReference type="NCBIfam" id="NF003810">
    <property type="entry name" value="PRK05399.1"/>
    <property type="match status" value="1"/>
</dbReference>
<dbReference type="KEGG" id="dpr:Despr_2649"/>
<dbReference type="FunFam" id="3.40.50.300:FF:000870">
    <property type="entry name" value="MutS protein homolog 4"/>
    <property type="match status" value="1"/>
</dbReference>
<dbReference type="SUPFAM" id="SSF52540">
    <property type="entry name" value="P-loop containing nucleoside triphosphate hydrolases"/>
    <property type="match status" value="1"/>
</dbReference>
<dbReference type="RefSeq" id="WP_015725311.1">
    <property type="nucleotide sequence ID" value="NC_014972.1"/>
</dbReference>
<dbReference type="InterPro" id="IPR007861">
    <property type="entry name" value="DNA_mismatch_repair_MutS_clamp"/>
</dbReference>
<dbReference type="Pfam" id="PF05192">
    <property type="entry name" value="MutS_III"/>
    <property type="match status" value="1"/>
</dbReference>
<feature type="domain" description="DNA mismatch repair proteins mutS family" evidence="11">
    <location>
        <begin position="709"/>
        <end position="725"/>
    </location>
</feature>
<keyword evidence="7 9" id="KW-0234">DNA repair</keyword>
<dbReference type="InterPro" id="IPR017261">
    <property type="entry name" value="DNA_mismatch_repair_MutS/MSH"/>
</dbReference>
<dbReference type="SUPFAM" id="SSF55271">
    <property type="entry name" value="DNA repair protein MutS, domain I"/>
    <property type="match status" value="1"/>
</dbReference>
<dbReference type="Pfam" id="PF05188">
    <property type="entry name" value="MutS_II"/>
    <property type="match status" value="1"/>
</dbReference>
<evidence type="ECO:0000256" key="8">
    <source>
        <dbReference type="ARBA" id="ARBA00024647"/>
    </source>
</evidence>
<accession>A0A7U3YNS9</accession>
<evidence type="ECO:0000256" key="7">
    <source>
        <dbReference type="ARBA" id="ARBA00023204"/>
    </source>
</evidence>
<dbReference type="PROSITE" id="PS00486">
    <property type="entry name" value="DNA_MISMATCH_REPAIR_2"/>
    <property type="match status" value="1"/>
</dbReference>
<dbReference type="Pfam" id="PF05190">
    <property type="entry name" value="MutS_IV"/>
    <property type="match status" value="1"/>
</dbReference>
<name>A0A7U3YNS9_DESPD</name>
<dbReference type="InterPro" id="IPR005748">
    <property type="entry name" value="DNA_mismatch_repair_MutS"/>
</dbReference>
<dbReference type="Pfam" id="PF01624">
    <property type="entry name" value="MutS_I"/>
    <property type="match status" value="1"/>
</dbReference>
<keyword evidence="3 9" id="KW-0547">Nucleotide-binding</keyword>
<protein>
    <recommendedName>
        <fullName evidence="2 9">DNA mismatch repair protein MutS</fullName>
    </recommendedName>
</protein>
<evidence type="ECO:0000256" key="9">
    <source>
        <dbReference type="HAMAP-Rule" id="MF_00096"/>
    </source>
</evidence>
<feature type="binding site" evidence="9">
    <location>
        <begin position="635"/>
        <end position="642"/>
    </location>
    <ligand>
        <name>ATP</name>
        <dbReference type="ChEBI" id="CHEBI:30616"/>
    </ligand>
</feature>
<dbReference type="GO" id="GO:0005829">
    <property type="term" value="C:cytosol"/>
    <property type="evidence" value="ECO:0007669"/>
    <property type="project" value="TreeGrafter"/>
</dbReference>
<keyword evidence="6 9" id="KW-0238">DNA-binding</keyword>
<dbReference type="SUPFAM" id="SSF53150">
    <property type="entry name" value="DNA repair protein MutS, domain II"/>
    <property type="match status" value="1"/>
</dbReference>
<dbReference type="InterPro" id="IPR007696">
    <property type="entry name" value="DNA_mismatch_repair_MutS_core"/>
</dbReference>
<dbReference type="GO" id="GO:0006298">
    <property type="term" value="P:mismatch repair"/>
    <property type="evidence" value="ECO:0007669"/>
    <property type="project" value="UniProtKB-UniRule"/>
</dbReference>
<dbReference type="FunFam" id="1.10.1420.10:FF:000001">
    <property type="entry name" value="DNA mismatch repair protein MutS"/>
    <property type="match status" value="1"/>
</dbReference>
<dbReference type="SMART" id="SM00534">
    <property type="entry name" value="MUTSac"/>
    <property type="match status" value="1"/>
</dbReference>
<dbReference type="CDD" id="cd03284">
    <property type="entry name" value="ABC_MutS1"/>
    <property type="match status" value="1"/>
</dbReference>
<dbReference type="InterPro" id="IPR036678">
    <property type="entry name" value="MutS_con_dom_sf"/>
</dbReference>
<dbReference type="GO" id="GO:0030983">
    <property type="term" value="F:mismatched DNA binding"/>
    <property type="evidence" value="ECO:0007669"/>
    <property type="project" value="InterPro"/>
</dbReference>
<dbReference type="Proteomes" id="UP000006365">
    <property type="component" value="Chromosome"/>
</dbReference>
<evidence type="ECO:0000256" key="4">
    <source>
        <dbReference type="ARBA" id="ARBA00022763"/>
    </source>
</evidence>
<dbReference type="AlphaFoldDB" id="A0A7U3YNS9"/>
<evidence type="ECO:0000259" key="11">
    <source>
        <dbReference type="PROSITE" id="PS00486"/>
    </source>
</evidence>
<dbReference type="NCBIfam" id="TIGR01070">
    <property type="entry name" value="mutS1"/>
    <property type="match status" value="1"/>
</dbReference>
<organism evidence="12 13">
    <name type="scientific">Desulfobulbus propionicus (strain ATCC 33891 / DSM 2032 / VKM B-1956 / 1pr3)</name>
    <dbReference type="NCBI Taxonomy" id="577650"/>
    <lineage>
        <taxon>Bacteria</taxon>
        <taxon>Pseudomonadati</taxon>
        <taxon>Thermodesulfobacteriota</taxon>
        <taxon>Desulfobulbia</taxon>
        <taxon>Desulfobulbales</taxon>
        <taxon>Desulfobulbaceae</taxon>
        <taxon>Desulfobulbus</taxon>
    </lineage>
</organism>
<evidence type="ECO:0000256" key="1">
    <source>
        <dbReference type="ARBA" id="ARBA00006271"/>
    </source>
</evidence>
<dbReference type="GO" id="GO:0003684">
    <property type="term" value="F:damaged DNA binding"/>
    <property type="evidence" value="ECO:0007669"/>
    <property type="project" value="UniProtKB-UniRule"/>
</dbReference>
<evidence type="ECO:0000256" key="6">
    <source>
        <dbReference type="ARBA" id="ARBA00023125"/>
    </source>
</evidence>
<keyword evidence="13" id="KW-1185">Reference proteome</keyword>
<dbReference type="InterPro" id="IPR007860">
    <property type="entry name" value="DNA_mmatch_repair_MutS_con_dom"/>
</dbReference>
<dbReference type="InterPro" id="IPR016151">
    <property type="entry name" value="DNA_mismatch_repair_MutS_N"/>
</dbReference>